<comment type="caution">
    <text evidence="2">The sequence shown here is derived from an EMBL/GenBank/DDBJ whole genome shotgun (WGS) entry which is preliminary data.</text>
</comment>
<organism evidence="2 3">
    <name type="scientific">Faecalibacterium prausnitzii</name>
    <dbReference type="NCBI Taxonomy" id="853"/>
    <lineage>
        <taxon>Bacteria</taxon>
        <taxon>Bacillati</taxon>
        <taxon>Bacillota</taxon>
        <taxon>Clostridia</taxon>
        <taxon>Eubacteriales</taxon>
        <taxon>Oscillospiraceae</taxon>
        <taxon>Faecalibacterium</taxon>
    </lineage>
</organism>
<evidence type="ECO:0000313" key="2">
    <source>
        <dbReference type="EMBL" id="MSC62949.1"/>
    </source>
</evidence>
<proteinExistence type="predicted"/>
<dbReference type="AlphaFoldDB" id="A0A844DUD9"/>
<dbReference type="EMBL" id="WKQN01000004">
    <property type="protein sequence ID" value="MSC62949.1"/>
    <property type="molecule type" value="Genomic_DNA"/>
</dbReference>
<sequence>MECEEKENCKDVCSDLSPNCEDAVTEETALATMKQEAAAVIKVIADLTLQKKQIEDQEKAMREKLREAMEKYGVKSFETPEIKFTYVAPTTRTSIDSTKLKKDLPDVAAKYSKTSKVSASVKITVK</sequence>
<dbReference type="Proteomes" id="UP000461506">
    <property type="component" value="Unassembled WGS sequence"/>
</dbReference>
<name>A0A844DUD9_9FIRM</name>
<keyword evidence="1" id="KW-0175">Coiled coil</keyword>
<accession>A0A844DUD9</accession>
<evidence type="ECO:0000313" key="3">
    <source>
        <dbReference type="Proteomes" id="UP000461506"/>
    </source>
</evidence>
<reference evidence="2 3" key="1">
    <citation type="journal article" date="2019" name="Nat. Med.">
        <title>A library of human gut bacterial isolates paired with longitudinal multiomics data enables mechanistic microbiome research.</title>
        <authorList>
            <person name="Poyet M."/>
            <person name="Groussin M."/>
            <person name="Gibbons S.M."/>
            <person name="Avila-Pacheco J."/>
            <person name="Jiang X."/>
            <person name="Kearney S.M."/>
            <person name="Perrotta A.R."/>
            <person name="Berdy B."/>
            <person name="Zhao S."/>
            <person name="Lieberman T.D."/>
            <person name="Swanson P.K."/>
            <person name="Smith M."/>
            <person name="Roesemann S."/>
            <person name="Alexander J.E."/>
            <person name="Rich S.A."/>
            <person name="Livny J."/>
            <person name="Vlamakis H."/>
            <person name="Clish C."/>
            <person name="Bullock K."/>
            <person name="Deik A."/>
            <person name="Scott J."/>
            <person name="Pierce K.A."/>
            <person name="Xavier R.J."/>
            <person name="Alm E.J."/>
        </authorList>
    </citation>
    <scope>NUCLEOTIDE SEQUENCE [LARGE SCALE GENOMIC DNA]</scope>
    <source>
        <strain evidence="2 3">BIOML-A1</strain>
    </source>
</reference>
<feature type="coiled-coil region" evidence="1">
    <location>
        <begin position="44"/>
        <end position="71"/>
    </location>
</feature>
<evidence type="ECO:0000256" key="1">
    <source>
        <dbReference type="SAM" id="Coils"/>
    </source>
</evidence>
<dbReference type="RefSeq" id="WP_154276866.1">
    <property type="nucleotide sequence ID" value="NZ_WKQN01000004.1"/>
</dbReference>
<protein>
    <submittedName>
        <fullName evidence="2">Uncharacterized protein</fullName>
    </submittedName>
</protein>
<gene>
    <name evidence="2" type="ORF">GKD95_06270</name>
</gene>